<dbReference type="KEGG" id="plv:ERIC2_c27540"/>
<keyword evidence="1" id="KW-0472">Membrane</keyword>
<dbReference type="RefSeq" id="WP_023483045.1">
    <property type="nucleotide sequence ID" value="NZ_CP019652.1"/>
</dbReference>
<dbReference type="AlphaFoldDB" id="V9WBN7"/>
<sequence>MLVLYKKRQNRRGNTLIKEETGSFTMEAALLFPLILLSIVCLLFFGVFSYQNVYVRQAAEVAAERAAFVWDNSHKDPRSGHYGLGQHDGLYWRIKEGASFLFDWLTGRENAKVDVREASTKGGSGPSGKLIQAATQVPEGLRGSLSYRQSLFTKEVQVELQKPLKSPVFLSAWLTLEEAEGKAVNRMVDPVEFIRTIDTTRNYIPDIKNKVSKSEARSLLKEPADVDIPDTKTITSANDAATYVRTLVSGKERKDFKTPSGQIRYIDALDANGIAHQAFYTTNKTNLPEQMKKDVELLQTGQIKGVVWHIFKKDTAGLTPALRQELENNGIVLRFYD</sequence>
<proteinExistence type="predicted"/>
<dbReference type="PATRIC" id="fig|697284.3.peg.2598"/>
<dbReference type="EMBL" id="CP003355">
    <property type="protein sequence ID" value="AHD06537.1"/>
    <property type="molecule type" value="Genomic_DNA"/>
</dbReference>
<keyword evidence="3" id="KW-1185">Reference proteome</keyword>
<accession>V9WBN7</accession>
<evidence type="ECO:0008006" key="4">
    <source>
        <dbReference type="Google" id="ProtNLM"/>
    </source>
</evidence>
<evidence type="ECO:0000256" key="1">
    <source>
        <dbReference type="SAM" id="Phobius"/>
    </source>
</evidence>
<keyword evidence="1" id="KW-1133">Transmembrane helix</keyword>
<dbReference type="eggNOG" id="ENOG50332KY">
    <property type="taxonomic scope" value="Bacteria"/>
</dbReference>
<dbReference type="HOGENOM" id="CLU_823476_0_0_9"/>
<reference evidence="2 3" key="1">
    <citation type="journal article" date="2014" name="PLoS ONE">
        <title>How to Kill the Honey Bee Larva: Genomic Potential and Virulence Mechanisms of Paenibacillus larvae.</title>
        <authorList>
            <person name="Djukic M."/>
            <person name="Brzuszkiewicz E."/>
            <person name="Funfhaus A."/>
            <person name="Voss J."/>
            <person name="Gollnow K."/>
            <person name="Poppinga L."/>
            <person name="Liesegang H."/>
            <person name="Garcia-Gonzalez E."/>
            <person name="Genersch E."/>
            <person name="Daniel R."/>
        </authorList>
    </citation>
    <scope>NUCLEOTIDE SEQUENCE [LARGE SCALE GENOMIC DNA]</scope>
    <source>
        <strain evidence="2 3">DSM 25430</strain>
    </source>
</reference>
<protein>
    <recommendedName>
        <fullName evidence="4">Pilus assembly protein</fullName>
    </recommendedName>
</protein>
<organism evidence="2 3">
    <name type="scientific">Paenibacillus larvae subsp. larvae DSM 25430</name>
    <dbReference type="NCBI Taxonomy" id="697284"/>
    <lineage>
        <taxon>Bacteria</taxon>
        <taxon>Bacillati</taxon>
        <taxon>Bacillota</taxon>
        <taxon>Bacilli</taxon>
        <taxon>Bacillales</taxon>
        <taxon>Paenibacillaceae</taxon>
        <taxon>Paenibacillus</taxon>
    </lineage>
</organism>
<keyword evidence="1" id="KW-0812">Transmembrane</keyword>
<gene>
    <name evidence="2" type="ORF">ERIC2_c27540</name>
</gene>
<evidence type="ECO:0000313" key="3">
    <source>
        <dbReference type="Proteomes" id="UP000029431"/>
    </source>
</evidence>
<evidence type="ECO:0000313" key="2">
    <source>
        <dbReference type="EMBL" id="AHD06537.1"/>
    </source>
</evidence>
<feature type="transmembrane region" description="Helical" evidence="1">
    <location>
        <begin position="28"/>
        <end position="50"/>
    </location>
</feature>
<dbReference type="Proteomes" id="UP000029431">
    <property type="component" value="Chromosome"/>
</dbReference>
<name>V9WBN7_9BACL</name>